<dbReference type="AlphaFoldDB" id="F8FF83"/>
<feature type="transmembrane region" description="Helical" evidence="1">
    <location>
        <begin position="167"/>
        <end position="187"/>
    </location>
</feature>
<name>F8FF83_PAEMK</name>
<dbReference type="PATRIC" id="fig|1036673.3.peg.2985"/>
<keyword evidence="1" id="KW-0812">Transmembrane</keyword>
<organism evidence="2 3">
    <name type="scientific">Paenibacillus mucilaginosus (strain KNP414)</name>
    <dbReference type="NCBI Taxonomy" id="1036673"/>
    <lineage>
        <taxon>Bacteria</taxon>
        <taxon>Bacillati</taxon>
        <taxon>Bacillota</taxon>
        <taxon>Bacilli</taxon>
        <taxon>Bacillales</taxon>
        <taxon>Paenibacillaceae</taxon>
        <taxon>Paenibacillus</taxon>
    </lineage>
</organism>
<evidence type="ECO:0000313" key="2">
    <source>
        <dbReference type="EMBL" id="AEI41801.1"/>
    </source>
</evidence>
<evidence type="ECO:0008006" key="4">
    <source>
        <dbReference type="Google" id="ProtNLM"/>
    </source>
</evidence>
<dbReference type="Proteomes" id="UP000006620">
    <property type="component" value="Chromosome"/>
</dbReference>
<protein>
    <recommendedName>
        <fullName evidence="4">Transmembrane protein</fullName>
    </recommendedName>
</protein>
<feature type="transmembrane region" description="Helical" evidence="1">
    <location>
        <begin position="89"/>
        <end position="113"/>
    </location>
</feature>
<feature type="transmembrane region" description="Helical" evidence="1">
    <location>
        <begin position="58"/>
        <end position="77"/>
    </location>
</feature>
<reference evidence="3" key="1">
    <citation type="submission" date="2011-06" db="EMBL/GenBank/DDBJ databases">
        <title>Complete genome sequence of Paenibacillus mucilaginosus KNP414.</title>
        <authorList>
            <person name="Wang J."/>
            <person name="Hu S."/>
            <person name="Hu X."/>
            <person name="Zhang B."/>
            <person name="Dong D."/>
            <person name="Zhang S."/>
            <person name="Zhao K."/>
            <person name="Wu D."/>
        </authorList>
    </citation>
    <scope>NUCLEOTIDE SEQUENCE [LARGE SCALE GENOMIC DNA]</scope>
    <source>
        <strain evidence="3">KNP414</strain>
    </source>
</reference>
<dbReference type="RefSeq" id="WP_013916960.1">
    <property type="nucleotide sequence ID" value="NC_015690.1"/>
</dbReference>
<keyword evidence="1" id="KW-0472">Membrane</keyword>
<feature type="transmembrane region" description="Helical" evidence="1">
    <location>
        <begin position="31"/>
        <end position="51"/>
    </location>
</feature>
<evidence type="ECO:0000313" key="3">
    <source>
        <dbReference type="Proteomes" id="UP000006620"/>
    </source>
</evidence>
<keyword evidence="1" id="KW-1133">Transmembrane helix</keyword>
<dbReference type="NCBIfam" id="NF041646">
    <property type="entry name" value="VC0807_fam"/>
    <property type="match status" value="1"/>
</dbReference>
<reference evidence="2 3" key="2">
    <citation type="journal article" date="2013" name="Genome Announc.">
        <title>Genome Sequence of Growth-Improving Paenibacillus mucilaginosus Strain KNP414.</title>
        <authorList>
            <person name="Lu J.J."/>
            <person name="Wang J.F."/>
            <person name="Hu X.F."/>
        </authorList>
    </citation>
    <scope>NUCLEOTIDE SEQUENCE [LARGE SCALE GENOMIC DNA]</scope>
    <source>
        <strain evidence="2 3">KNP414</strain>
    </source>
</reference>
<dbReference type="KEGG" id="pms:KNP414_03243"/>
<feature type="transmembrane region" description="Helical" evidence="1">
    <location>
        <begin position="134"/>
        <end position="155"/>
    </location>
</feature>
<accession>F8FF83</accession>
<sequence length="203" mass="22905">MSKRAYLLVTLALNGLLPWGLYVWLSAHMSSMAALSIATLVPLADNAVQLIRHRRLDAFGSLMLFTLLLSLALVWMGGSEKILLVRESLITAGVGLFFLGSLFFPRPLIYYLAVRFVPNSPFSENWQYAYFRGVMKRMTLVWGLILTTEAAVRILMVNELPIETYMALSHLVLYGFIGSAVLWTFLYRRRCAAKLAMLKQSSC</sequence>
<evidence type="ECO:0000256" key="1">
    <source>
        <dbReference type="SAM" id="Phobius"/>
    </source>
</evidence>
<dbReference type="EMBL" id="CP002869">
    <property type="protein sequence ID" value="AEI41801.1"/>
    <property type="molecule type" value="Genomic_DNA"/>
</dbReference>
<feature type="transmembrane region" description="Helical" evidence="1">
    <location>
        <begin position="5"/>
        <end position="25"/>
    </location>
</feature>
<dbReference type="HOGENOM" id="CLU_082059_1_1_9"/>
<gene>
    <name evidence="2" type="ordered locus">KNP414_03243</name>
</gene>
<proteinExistence type="predicted"/>